<accession>A0A1I7UEZ9</accession>
<dbReference type="AlphaFoldDB" id="A0A1I7UEZ9"/>
<protein>
    <submittedName>
        <fullName evidence="2">Transferred entry: 1.3.98.3</fullName>
    </submittedName>
</protein>
<reference evidence="2" key="1">
    <citation type="submission" date="2016-11" db="UniProtKB">
        <authorList>
            <consortium name="WormBaseParasite"/>
        </authorList>
    </citation>
    <scope>IDENTIFICATION</scope>
</reference>
<evidence type="ECO:0000313" key="2">
    <source>
        <dbReference type="WBParaSite" id="Csp11.Scaffold629.g8647.t1"/>
    </source>
</evidence>
<proteinExistence type="predicted"/>
<keyword evidence="1" id="KW-1185">Reference proteome</keyword>
<evidence type="ECO:0000313" key="1">
    <source>
        <dbReference type="Proteomes" id="UP000095282"/>
    </source>
</evidence>
<dbReference type="WBParaSite" id="Csp11.Scaffold629.g8647.t1">
    <property type="protein sequence ID" value="Csp11.Scaffold629.g8647.t1"/>
    <property type="gene ID" value="Csp11.Scaffold629.g8647"/>
</dbReference>
<organism evidence="1 2">
    <name type="scientific">Caenorhabditis tropicalis</name>
    <dbReference type="NCBI Taxonomy" id="1561998"/>
    <lineage>
        <taxon>Eukaryota</taxon>
        <taxon>Metazoa</taxon>
        <taxon>Ecdysozoa</taxon>
        <taxon>Nematoda</taxon>
        <taxon>Chromadorea</taxon>
        <taxon>Rhabditida</taxon>
        <taxon>Rhabditina</taxon>
        <taxon>Rhabditomorpha</taxon>
        <taxon>Rhabditoidea</taxon>
        <taxon>Rhabditidae</taxon>
        <taxon>Peloderinae</taxon>
        <taxon>Caenorhabditis</taxon>
    </lineage>
</organism>
<dbReference type="Proteomes" id="UP000095282">
    <property type="component" value="Unplaced"/>
</dbReference>
<sequence length="89" mass="10651">MEGLTNLTEEEMAPYIRFLDVIRQYRVENNLVGTHAFIGGLEFLRVERFIRRILRLGGQPIDIYDIREIQTMKRGLFGALHMLWRVMRR</sequence>
<name>A0A1I7UEZ9_9PELO</name>